<accession>A0A2D0IJG6</accession>
<sequence>MNGLPKGEHKINQKMHNKFFKYNQLKSYQYSTVIIGDENELNIYVYKWFIALVAVPMLIYGSFVMGFIPAFKELRDVWVNPVWRCDLPQIPDGLLKLENALPPQSK</sequence>
<reference evidence="2 3" key="1">
    <citation type="journal article" date="2017" name="Nat. Microbiol.">
        <title>Natural product diversity associated with the nematode symbionts Photorhabdus and Xenorhabdus.</title>
        <authorList>
            <person name="Tobias N.J."/>
            <person name="Wolff H."/>
            <person name="Djahanschiri B."/>
            <person name="Grundmann F."/>
            <person name="Kronenwerth M."/>
            <person name="Shi Y.M."/>
            <person name="Simonyi S."/>
            <person name="Grun P."/>
            <person name="Shapiro-Ilan D."/>
            <person name="Pidot S.J."/>
            <person name="Stinear T.P."/>
            <person name="Ebersberger I."/>
            <person name="Bode H.B."/>
        </authorList>
    </citation>
    <scope>NUCLEOTIDE SEQUENCE [LARGE SCALE GENOMIC DNA]</scope>
    <source>
        <strain evidence="2 3">DSM 16342</strain>
    </source>
</reference>
<organism evidence="2 3">
    <name type="scientific">Xenorhabdus budapestensis</name>
    <dbReference type="NCBI Taxonomy" id="290110"/>
    <lineage>
        <taxon>Bacteria</taxon>
        <taxon>Pseudomonadati</taxon>
        <taxon>Pseudomonadota</taxon>
        <taxon>Gammaproteobacteria</taxon>
        <taxon>Enterobacterales</taxon>
        <taxon>Morganellaceae</taxon>
        <taxon>Xenorhabdus</taxon>
    </lineage>
</organism>
<proteinExistence type="predicted"/>
<dbReference type="OrthoDB" id="9924846at2"/>
<name>A0A2D0IJG6_XENBU</name>
<evidence type="ECO:0000313" key="3">
    <source>
        <dbReference type="Proteomes" id="UP000225833"/>
    </source>
</evidence>
<feature type="transmembrane region" description="Helical" evidence="1">
    <location>
        <begin position="48"/>
        <end position="68"/>
    </location>
</feature>
<keyword evidence="1" id="KW-0812">Transmembrane</keyword>
<dbReference type="Proteomes" id="UP000225833">
    <property type="component" value="Unassembled WGS sequence"/>
</dbReference>
<dbReference type="EMBL" id="NIBS01000134">
    <property type="protein sequence ID" value="PHM21899.1"/>
    <property type="molecule type" value="Genomic_DNA"/>
</dbReference>
<keyword evidence="1" id="KW-0472">Membrane</keyword>
<dbReference type="RefSeq" id="WP_099137552.1">
    <property type="nucleotide sequence ID" value="NZ_CAWNNJ010000040.1"/>
</dbReference>
<dbReference type="AlphaFoldDB" id="A0A2D0IJG6"/>
<evidence type="ECO:0000313" key="2">
    <source>
        <dbReference type="EMBL" id="PHM21899.1"/>
    </source>
</evidence>
<protein>
    <submittedName>
        <fullName evidence="2">Uncharacterized protein</fullName>
    </submittedName>
</protein>
<keyword evidence="1" id="KW-1133">Transmembrane helix</keyword>
<evidence type="ECO:0000256" key="1">
    <source>
        <dbReference type="SAM" id="Phobius"/>
    </source>
</evidence>
<gene>
    <name evidence="2" type="ORF">Xbud_03853</name>
</gene>
<comment type="caution">
    <text evidence="2">The sequence shown here is derived from an EMBL/GenBank/DDBJ whole genome shotgun (WGS) entry which is preliminary data.</text>
</comment>